<accession>C5CI75</accession>
<feature type="domain" description="Serine aminopeptidase S33" evidence="1">
    <location>
        <begin position="11"/>
        <end position="245"/>
    </location>
</feature>
<sequence length="263" mass="29890">MFIRKWSTNNKPVGSIIIVHGLEEHSGRYDPFARFLTSKGFTVYSSDLPGHGVSSSPYGHIDSFNEFFETVETLMNIANIEFPDLPLYLFGHSMGALVSIRVAQERTEDFKACVFSAPPLHSLKKQAGGLVPLLIVLNMVAPFVRFSNRIDPNKLSTNPEAVKRYINDPFVHDKISARLFNNMDKNISIAWQKTDNLPDSVMFVYGTDDTVISVDAIKEFFEKVSAKNKRIVEIEGGKHEIFEDLERKERFFNEIASYFLDNL</sequence>
<reference evidence="2 3" key="1">
    <citation type="submission" date="2009-06" db="EMBL/GenBank/DDBJ databases">
        <title>Complete sequence of Thermotogales bacterium TBF 19.5.1.</title>
        <authorList>
            <consortium name="US DOE Joint Genome Institute"/>
            <person name="Lucas S."/>
            <person name="Copeland A."/>
            <person name="Lapidus A."/>
            <person name="Glavina del Rio T."/>
            <person name="Tice H."/>
            <person name="Bruce D."/>
            <person name="Goodwin L."/>
            <person name="Pitluck S."/>
            <person name="Chertkov O."/>
            <person name="Brettin T."/>
            <person name="Detter J.C."/>
            <person name="Han C."/>
            <person name="Schmutz J."/>
            <person name="Larimer F."/>
            <person name="Land M."/>
            <person name="Hauser L."/>
            <person name="Kyrpides N."/>
            <person name="Ovchinnikova G."/>
            <person name="Noll K."/>
        </authorList>
    </citation>
    <scope>NUCLEOTIDE SEQUENCE [LARGE SCALE GENOMIC DNA]</scope>
    <source>
        <strain evidence="3">ATCC BAA-1733 / DSM 21960 / TBF 19.5.1</strain>
    </source>
</reference>
<evidence type="ECO:0000259" key="1">
    <source>
        <dbReference type="Pfam" id="PF12146"/>
    </source>
</evidence>
<dbReference type="GO" id="GO:0016787">
    <property type="term" value="F:hydrolase activity"/>
    <property type="evidence" value="ECO:0007669"/>
    <property type="project" value="UniProtKB-KW"/>
</dbReference>
<dbReference type="PRINTS" id="PR00111">
    <property type="entry name" value="ABHYDROLASE"/>
</dbReference>
<dbReference type="InterPro" id="IPR051044">
    <property type="entry name" value="MAG_DAG_Lipase"/>
</dbReference>
<dbReference type="eggNOG" id="COG2267">
    <property type="taxonomic scope" value="Bacteria"/>
</dbReference>
<organism evidence="2 3">
    <name type="scientific">Kosmotoga olearia (strain ATCC BAA-1733 / DSM 21960 / TBF 19.5.1)</name>
    <dbReference type="NCBI Taxonomy" id="521045"/>
    <lineage>
        <taxon>Bacteria</taxon>
        <taxon>Thermotogati</taxon>
        <taxon>Thermotogota</taxon>
        <taxon>Thermotogae</taxon>
        <taxon>Kosmotogales</taxon>
        <taxon>Kosmotogaceae</taxon>
        <taxon>Kosmotoga</taxon>
    </lineage>
</organism>
<evidence type="ECO:0000313" key="3">
    <source>
        <dbReference type="Proteomes" id="UP000002382"/>
    </source>
</evidence>
<dbReference type="RefSeq" id="WP_015869418.1">
    <property type="nucleotide sequence ID" value="NC_012785.1"/>
</dbReference>
<dbReference type="OrthoDB" id="9806902at2"/>
<dbReference type="AlphaFoldDB" id="C5CI75"/>
<dbReference type="KEGG" id="kol:Kole_2100"/>
<proteinExistence type="predicted"/>
<dbReference type="SUPFAM" id="SSF53474">
    <property type="entry name" value="alpha/beta-Hydrolases"/>
    <property type="match status" value="1"/>
</dbReference>
<dbReference type="HOGENOM" id="CLU_026209_7_2_0"/>
<dbReference type="InterPro" id="IPR000073">
    <property type="entry name" value="AB_hydrolase_1"/>
</dbReference>
<dbReference type="Pfam" id="PF12146">
    <property type="entry name" value="Hydrolase_4"/>
    <property type="match status" value="1"/>
</dbReference>
<dbReference type="Proteomes" id="UP000002382">
    <property type="component" value="Chromosome"/>
</dbReference>
<dbReference type="STRING" id="521045.Kole_2100"/>
<keyword evidence="3" id="KW-1185">Reference proteome</keyword>
<dbReference type="InterPro" id="IPR022742">
    <property type="entry name" value="Hydrolase_4"/>
</dbReference>
<dbReference type="EMBL" id="CP001634">
    <property type="protein sequence ID" value="ACR80777.1"/>
    <property type="molecule type" value="Genomic_DNA"/>
</dbReference>
<dbReference type="InterPro" id="IPR029058">
    <property type="entry name" value="AB_hydrolase_fold"/>
</dbReference>
<dbReference type="Gene3D" id="3.40.50.1820">
    <property type="entry name" value="alpha/beta hydrolase"/>
    <property type="match status" value="1"/>
</dbReference>
<dbReference type="ESTHER" id="kosot-c5ci75">
    <property type="family name" value="Monoglyceridelipase_lysophospholip"/>
</dbReference>
<gene>
    <name evidence="2" type="ordered locus">Kole_2100</name>
</gene>
<dbReference type="PANTHER" id="PTHR11614">
    <property type="entry name" value="PHOSPHOLIPASE-RELATED"/>
    <property type="match status" value="1"/>
</dbReference>
<reference evidence="2 3" key="2">
    <citation type="journal article" date="2011" name="J. Bacteriol.">
        <title>Genome Sequence of Kosmotoga olearia Strain TBF 19.5.1, a Thermophilic Bacterium with a Wide Growth Temperature Range, Isolated from the Troll B Oil Platform in the North Sea.</title>
        <authorList>
            <person name="Swithers K.S."/>
            <person name="Dipippo J.L."/>
            <person name="Bruce D.C."/>
            <person name="Detter C."/>
            <person name="Tapia R."/>
            <person name="Han S."/>
            <person name="Goodwin L.A."/>
            <person name="Han J."/>
            <person name="Woyke T."/>
            <person name="Pitluck S."/>
            <person name="Pennacchio L."/>
            <person name="Nolan M."/>
            <person name="Mikhailova N."/>
            <person name="Land M.L."/>
            <person name="Nesbo C.L."/>
            <person name="Gogarten J.P."/>
            <person name="Noll K.M."/>
        </authorList>
    </citation>
    <scope>NUCLEOTIDE SEQUENCE [LARGE SCALE GENOMIC DNA]</scope>
    <source>
        <strain evidence="3">ATCC BAA-1733 / DSM 21960 / TBF 19.5.1</strain>
    </source>
</reference>
<name>C5CI75_KOSOT</name>
<keyword evidence="2" id="KW-0378">Hydrolase</keyword>
<protein>
    <submittedName>
        <fullName evidence="2">Alpha/beta hydrolase fold protein</fullName>
    </submittedName>
</protein>
<evidence type="ECO:0000313" key="2">
    <source>
        <dbReference type="EMBL" id="ACR80777.1"/>
    </source>
</evidence>